<feature type="region of interest" description="Disordered" evidence="1">
    <location>
        <begin position="1"/>
        <end position="25"/>
    </location>
</feature>
<dbReference type="AlphaFoldDB" id="A0AAV0AGU2"/>
<evidence type="ECO:0000313" key="3">
    <source>
        <dbReference type="Proteomes" id="UP001153365"/>
    </source>
</evidence>
<gene>
    <name evidence="2" type="ORF">PPACK8108_LOCUS857</name>
</gene>
<name>A0AAV0AGU2_PHAPC</name>
<comment type="caution">
    <text evidence="2">The sequence shown here is derived from an EMBL/GenBank/DDBJ whole genome shotgun (WGS) entry which is preliminary data.</text>
</comment>
<feature type="region of interest" description="Disordered" evidence="1">
    <location>
        <begin position="104"/>
        <end position="154"/>
    </location>
</feature>
<organism evidence="2 3">
    <name type="scientific">Phakopsora pachyrhizi</name>
    <name type="common">Asian soybean rust disease fungus</name>
    <dbReference type="NCBI Taxonomy" id="170000"/>
    <lineage>
        <taxon>Eukaryota</taxon>
        <taxon>Fungi</taxon>
        <taxon>Dikarya</taxon>
        <taxon>Basidiomycota</taxon>
        <taxon>Pucciniomycotina</taxon>
        <taxon>Pucciniomycetes</taxon>
        <taxon>Pucciniales</taxon>
        <taxon>Phakopsoraceae</taxon>
        <taxon>Phakopsora</taxon>
    </lineage>
</organism>
<feature type="region of interest" description="Disordered" evidence="1">
    <location>
        <begin position="251"/>
        <end position="276"/>
    </location>
</feature>
<dbReference type="EMBL" id="CALTRL010000115">
    <property type="protein sequence ID" value="CAH7666505.1"/>
    <property type="molecule type" value="Genomic_DNA"/>
</dbReference>
<accession>A0AAV0AGU2</accession>
<feature type="compositionally biased region" description="Basic residues" evidence="1">
    <location>
        <begin position="1"/>
        <end position="14"/>
    </location>
</feature>
<keyword evidence="3" id="KW-1185">Reference proteome</keyword>
<feature type="compositionally biased region" description="Polar residues" evidence="1">
    <location>
        <begin position="251"/>
        <end position="272"/>
    </location>
</feature>
<feature type="compositionally biased region" description="Low complexity" evidence="1">
    <location>
        <begin position="140"/>
        <end position="153"/>
    </location>
</feature>
<evidence type="ECO:0000256" key="1">
    <source>
        <dbReference type="SAM" id="MobiDB-lite"/>
    </source>
</evidence>
<reference evidence="2" key="1">
    <citation type="submission" date="2022-06" db="EMBL/GenBank/DDBJ databases">
        <authorList>
            <consortium name="SYNGENTA / RWTH Aachen University"/>
        </authorList>
    </citation>
    <scope>NUCLEOTIDE SEQUENCE</scope>
</reference>
<proteinExistence type="predicted"/>
<feature type="compositionally biased region" description="Low complexity" evidence="1">
    <location>
        <begin position="104"/>
        <end position="127"/>
    </location>
</feature>
<dbReference type="Proteomes" id="UP001153365">
    <property type="component" value="Unassembled WGS sequence"/>
</dbReference>
<protein>
    <submittedName>
        <fullName evidence="2">Expressed protein</fullName>
    </submittedName>
</protein>
<evidence type="ECO:0000313" key="2">
    <source>
        <dbReference type="EMBL" id="CAH7666505.1"/>
    </source>
</evidence>
<sequence length="367" mass="41171">MGLKRGNTRLRSHKSSPTLRSSARAEDFWRRLQDESSNVSKDNQLRELIQTSKTFFSTEPTSTVKFSTELDEENSRNFFKEPSIALTPHQTLNLSLRSNQTVTTVSTSPSTLRSTPPSTLRSTPSLSFRKKLSPAENKSQSHSFFSNHNDSSQNRQPELFSACGFRNRILTLLSASFLWNGKNSKALDIKSSVPVFVKDYENTETALDSPCLINAGKSFFSSLKSPGVKLNLISPIAPFFNRGRSSSNYKANCNSARSDKSTNQISIPSSPEDNFKIRSSEPNKVENFIASGFNETRSFALRKRSIKSKLSLHGLRKKCLDSERADECLEDELECEDVEDELAMLYSNAMIPLEFPVEMNFVATQSL</sequence>